<dbReference type="Pfam" id="PF00672">
    <property type="entry name" value="HAMP"/>
    <property type="match status" value="1"/>
</dbReference>
<feature type="domain" description="Histidine kinase" evidence="16">
    <location>
        <begin position="382"/>
        <end position="613"/>
    </location>
</feature>
<evidence type="ECO:0000256" key="8">
    <source>
        <dbReference type="ARBA" id="ARBA00022741"/>
    </source>
</evidence>
<dbReference type="PROSITE" id="PS50110">
    <property type="entry name" value="RESPONSE_REGULATORY"/>
    <property type="match status" value="1"/>
</dbReference>
<feature type="domain" description="Response regulatory" evidence="17">
    <location>
        <begin position="649"/>
        <end position="759"/>
    </location>
</feature>
<keyword evidence="21" id="KW-1185">Reference proteome</keyword>
<dbReference type="SUPFAM" id="SSF103190">
    <property type="entry name" value="Sensory domain-like"/>
    <property type="match status" value="1"/>
</dbReference>
<evidence type="ECO:0000313" key="21">
    <source>
        <dbReference type="Proteomes" id="UP001317742"/>
    </source>
</evidence>
<dbReference type="InterPro" id="IPR033463">
    <property type="entry name" value="sCache_3"/>
</dbReference>
<dbReference type="PROSITE" id="PS50109">
    <property type="entry name" value="HIS_KIN"/>
    <property type="match status" value="1"/>
</dbReference>
<evidence type="ECO:0000259" key="19">
    <source>
        <dbReference type="PROSITE" id="PS50885"/>
    </source>
</evidence>
<evidence type="ECO:0000313" key="20">
    <source>
        <dbReference type="EMBL" id="BDQ37345.1"/>
    </source>
</evidence>
<dbReference type="InterPro" id="IPR035965">
    <property type="entry name" value="PAS-like_dom_sf"/>
</dbReference>
<dbReference type="SMART" id="SM00448">
    <property type="entry name" value="REC"/>
    <property type="match status" value="1"/>
</dbReference>
<evidence type="ECO:0000256" key="2">
    <source>
        <dbReference type="ARBA" id="ARBA00004651"/>
    </source>
</evidence>
<evidence type="ECO:0000256" key="5">
    <source>
        <dbReference type="ARBA" id="ARBA00022553"/>
    </source>
</evidence>
<dbReference type="InterPro" id="IPR000014">
    <property type="entry name" value="PAS"/>
</dbReference>
<dbReference type="PANTHER" id="PTHR43047:SF72">
    <property type="entry name" value="OSMOSENSING HISTIDINE PROTEIN KINASE SLN1"/>
    <property type="match status" value="1"/>
</dbReference>
<keyword evidence="9" id="KW-0418">Kinase</keyword>
<evidence type="ECO:0000256" key="3">
    <source>
        <dbReference type="ARBA" id="ARBA00012438"/>
    </source>
</evidence>
<dbReference type="PANTHER" id="PTHR43047">
    <property type="entry name" value="TWO-COMPONENT HISTIDINE PROTEIN KINASE"/>
    <property type="match status" value="1"/>
</dbReference>
<keyword evidence="13 15" id="KW-0472">Membrane</keyword>
<evidence type="ECO:0000256" key="7">
    <source>
        <dbReference type="ARBA" id="ARBA00022692"/>
    </source>
</evidence>
<reference evidence="20 21" key="1">
    <citation type="submission" date="2022-08" db="EMBL/GenBank/DDBJ databases">
        <title>Genome Sequence of the sulphate-reducing bacterium, Pseudodesulfovibrio sp. SYK.</title>
        <authorList>
            <person name="Kondo R."/>
            <person name="Kataoka T."/>
        </authorList>
    </citation>
    <scope>NUCLEOTIDE SEQUENCE [LARGE SCALE GENOMIC DNA]</scope>
    <source>
        <strain evidence="20 21">SYK</strain>
    </source>
</reference>
<dbReference type="InterPro" id="IPR005467">
    <property type="entry name" value="His_kinase_dom"/>
</dbReference>
<gene>
    <name evidence="20" type="ORF">SYK_17050</name>
</gene>
<dbReference type="InterPro" id="IPR013767">
    <property type="entry name" value="PAS_fold"/>
</dbReference>
<dbReference type="InterPro" id="IPR001789">
    <property type="entry name" value="Sig_transdc_resp-reg_receiver"/>
</dbReference>
<feature type="domain" description="PAS" evidence="18">
    <location>
        <begin position="258"/>
        <end position="299"/>
    </location>
</feature>
<dbReference type="CDD" id="cd06225">
    <property type="entry name" value="HAMP"/>
    <property type="match status" value="1"/>
</dbReference>
<accession>A0ABM8B0K2</accession>
<dbReference type="Gene3D" id="3.30.565.10">
    <property type="entry name" value="Histidine kinase-like ATPase, C-terminal domain"/>
    <property type="match status" value="1"/>
</dbReference>
<dbReference type="SUPFAM" id="SSF158472">
    <property type="entry name" value="HAMP domain-like"/>
    <property type="match status" value="1"/>
</dbReference>
<comment type="catalytic activity">
    <reaction evidence="1">
        <text>ATP + protein L-histidine = ADP + protein N-phospho-L-histidine.</text>
        <dbReference type="EC" id="2.7.13.3"/>
    </reaction>
</comment>
<dbReference type="Pfam" id="PF00512">
    <property type="entry name" value="HisKA"/>
    <property type="match status" value="1"/>
</dbReference>
<evidence type="ECO:0000256" key="9">
    <source>
        <dbReference type="ARBA" id="ARBA00022777"/>
    </source>
</evidence>
<evidence type="ECO:0000256" key="13">
    <source>
        <dbReference type="ARBA" id="ARBA00023136"/>
    </source>
</evidence>
<dbReference type="InterPro" id="IPR003594">
    <property type="entry name" value="HATPase_dom"/>
</dbReference>
<dbReference type="CDD" id="cd00130">
    <property type="entry name" value="PAS"/>
    <property type="match status" value="1"/>
</dbReference>
<keyword evidence="7 15" id="KW-0812">Transmembrane</keyword>
<evidence type="ECO:0000259" key="18">
    <source>
        <dbReference type="PROSITE" id="PS50112"/>
    </source>
</evidence>
<dbReference type="NCBIfam" id="TIGR00229">
    <property type="entry name" value="sensory_box"/>
    <property type="match status" value="1"/>
</dbReference>
<dbReference type="SMART" id="SM00387">
    <property type="entry name" value="HATPase_c"/>
    <property type="match status" value="1"/>
</dbReference>
<keyword evidence="4" id="KW-1003">Cell membrane</keyword>
<dbReference type="Proteomes" id="UP001317742">
    <property type="component" value="Chromosome"/>
</dbReference>
<dbReference type="InterPro" id="IPR004358">
    <property type="entry name" value="Sig_transdc_His_kin-like_C"/>
</dbReference>
<evidence type="ECO:0000256" key="11">
    <source>
        <dbReference type="ARBA" id="ARBA00022989"/>
    </source>
</evidence>
<protein>
    <recommendedName>
        <fullName evidence="3">histidine kinase</fullName>
        <ecNumber evidence="3">2.7.13.3</ecNumber>
    </recommendedName>
</protein>
<dbReference type="InterPro" id="IPR003660">
    <property type="entry name" value="HAMP_dom"/>
</dbReference>
<dbReference type="InterPro" id="IPR011006">
    <property type="entry name" value="CheY-like_superfamily"/>
</dbReference>
<dbReference type="Gene3D" id="1.10.287.130">
    <property type="match status" value="1"/>
</dbReference>
<dbReference type="InterPro" id="IPR036890">
    <property type="entry name" value="HATPase_C_sf"/>
</dbReference>
<dbReference type="EC" id="2.7.13.3" evidence="3"/>
<dbReference type="PRINTS" id="PR00344">
    <property type="entry name" value="BCTRLSENSOR"/>
</dbReference>
<keyword evidence="5 14" id="KW-0597">Phosphoprotein</keyword>
<organism evidence="20 21">
    <name type="scientific">Pseudodesulfovibrio nedwellii</name>
    <dbReference type="NCBI Taxonomy" id="2973072"/>
    <lineage>
        <taxon>Bacteria</taxon>
        <taxon>Pseudomonadati</taxon>
        <taxon>Thermodesulfobacteriota</taxon>
        <taxon>Desulfovibrionia</taxon>
        <taxon>Desulfovibrionales</taxon>
        <taxon>Desulfovibrionaceae</taxon>
    </lineage>
</organism>
<evidence type="ECO:0000256" key="14">
    <source>
        <dbReference type="PROSITE-ProRule" id="PRU00169"/>
    </source>
</evidence>
<dbReference type="Gene3D" id="3.30.450.20">
    <property type="entry name" value="PAS domain"/>
    <property type="match status" value="2"/>
</dbReference>
<dbReference type="Pfam" id="PF17203">
    <property type="entry name" value="sCache_3_2"/>
    <property type="match status" value="1"/>
</dbReference>
<dbReference type="SUPFAM" id="SSF47384">
    <property type="entry name" value="Homodimeric domain of signal transducing histidine kinase"/>
    <property type="match status" value="1"/>
</dbReference>
<keyword evidence="11 15" id="KW-1133">Transmembrane helix</keyword>
<evidence type="ECO:0000256" key="15">
    <source>
        <dbReference type="SAM" id="Phobius"/>
    </source>
</evidence>
<evidence type="ECO:0000256" key="1">
    <source>
        <dbReference type="ARBA" id="ARBA00000085"/>
    </source>
</evidence>
<dbReference type="InterPro" id="IPR036097">
    <property type="entry name" value="HisK_dim/P_sf"/>
</dbReference>
<evidence type="ECO:0000256" key="4">
    <source>
        <dbReference type="ARBA" id="ARBA00022475"/>
    </source>
</evidence>
<dbReference type="Gene3D" id="6.10.340.10">
    <property type="match status" value="1"/>
</dbReference>
<dbReference type="SUPFAM" id="SSF55874">
    <property type="entry name" value="ATPase domain of HSP90 chaperone/DNA topoisomerase II/histidine kinase"/>
    <property type="match status" value="1"/>
</dbReference>
<evidence type="ECO:0000259" key="16">
    <source>
        <dbReference type="PROSITE" id="PS50109"/>
    </source>
</evidence>
<name>A0ABM8B0K2_9BACT</name>
<dbReference type="SUPFAM" id="SSF52172">
    <property type="entry name" value="CheY-like"/>
    <property type="match status" value="1"/>
</dbReference>
<feature type="domain" description="HAMP" evidence="19">
    <location>
        <begin position="190"/>
        <end position="242"/>
    </location>
</feature>
<dbReference type="Pfam" id="PF00072">
    <property type="entry name" value="Response_reg"/>
    <property type="match status" value="1"/>
</dbReference>
<dbReference type="SMART" id="SM00091">
    <property type="entry name" value="PAS"/>
    <property type="match status" value="1"/>
</dbReference>
<dbReference type="SUPFAM" id="SSF55785">
    <property type="entry name" value="PYP-like sensor domain (PAS domain)"/>
    <property type="match status" value="1"/>
</dbReference>
<feature type="modified residue" description="4-aspartylphosphate" evidence="14">
    <location>
        <position position="698"/>
    </location>
</feature>
<proteinExistence type="predicted"/>
<dbReference type="Pfam" id="PF00989">
    <property type="entry name" value="PAS"/>
    <property type="match status" value="1"/>
</dbReference>
<evidence type="ECO:0000256" key="6">
    <source>
        <dbReference type="ARBA" id="ARBA00022679"/>
    </source>
</evidence>
<keyword evidence="8" id="KW-0547">Nucleotide-binding</keyword>
<dbReference type="InterPro" id="IPR003661">
    <property type="entry name" value="HisK_dim/P_dom"/>
</dbReference>
<evidence type="ECO:0000259" key="17">
    <source>
        <dbReference type="PROSITE" id="PS50110"/>
    </source>
</evidence>
<dbReference type="Pfam" id="PF02518">
    <property type="entry name" value="HATPase_c"/>
    <property type="match status" value="1"/>
</dbReference>
<dbReference type="EMBL" id="AP026709">
    <property type="protein sequence ID" value="BDQ37345.1"/>
    <property type="molecule type" value="Genomic_DNA"/>
</dbReference>
<dbReference type="PROSITE" id="PS50885">
    <property type="entry name" value="HAMP"/>
    <property type="match status" value="1"/>
</dbReference>
<comment type="subcellular location">
    <subcellularLocation>
        <location evidence="2">Cell membrane</location>
        <topology evidence="2">Multi-pass membrane protein</topology>
    </subcellularLocation>
</comment>
<dbReference type="SMART" id="SM00388">
    <property type="entry name" value="HisKA"/>
    <property type="match status" value="1"/>
</dbReference>
<dbReference type="Gene3D" id="3.40.50.2300">
    <property type="match status" value="1"/>
</dbReference>
<keyword evidence="12" id="KW-0902">Two-component regulatory system</keyword>
<keyword evidence="10" id="KW-0067">ATP-binding</keyword>
<keyword evidence="6" id="KW-0808">Transferase</keyword>
<dbReference type="PROSITE" id="PS50112">
    <property type="entry name" value="PAS"/>
    <property type="match status" value="1"/>
</dbReference>
<evidence type="ECO:0000256" key="12">
    <source>
        <dbReference type="ARBA" id="ARBA00023012"/>
    </source>
</evidence>
<dbReference type="CDD" id="cd00082">
    <property type="entry name" value="HisKA"/>
    <property type="match status" value="1"/>
</dbReference>
<sequence>MAVMAQIKGMSIFLKTGLLAFCLFGCISILTSALAAYTLHDRLTSEYVSKGAAIATAIASASQEVLLGRNAATTQAMIDQYLAIEGVAYVFVVDSDGVIVSHTFVPEVPDVLKPLPKSKHMQIVTELKVESLGRVIDICAPVLAGVAGYVHVGMDKELVVSYFWKAIFDMQVLLFFTFWACVGVLYLVTRRISRPLDQLTEYARRLAAHDFSATIDIRTKDELNLLGRAMQSMGQELALLFMEMNSEVDKATGELRDHMAYLSAILDNLADGLLVVDVTGKITVINPAMRKLFNLSDKDYRDEMVEDIFPCEVLDMVSGVRNCSSEILSAELPLSSGRIGKAISSSVSISEPCSQCLGGVILVRDITKEKELDQLKTDFISTVSHELRTPMTSVLGFSKIIRKKLEQVIFPLLTHKDSVSKPIEQVRGNMDIIVTEAERLTELINDVLDIARMEAGEIKWRDSEVSLAEVLRQSRNSTKGFWKAKGLEVELDIEEGLPFVHGDSGRLVQVVVNLISNAIKFTEKSPIVCGVKKDGEFQEVFVKDNGAGIAPDDLELVFAKFKQVGDTLTSKPEGTGLGLSICRQIVERHDGRIWAESDPEHGSTFHFVLLSGRSGVCLPPETKQCLGRVFAPKVPPEVLIPPKPEVAPLILVVDDDSALIRFLEEVFEDNGFRVCSATNGEDAFRLAQELNPDLITMDIMMPFMDGREAIRCLRSLPATRNIPVLVITALSGEQGDGGDMALTKPVDEMRLLEAARVLLGKRDACKSCLVLGEREGCDLESLSLLCTGDIAFMTEKEFWECRGTEFRGTVFIPAEEYRNIDLERLTKLLGVSIVILPDYGCE</sequence>
<evidence type="ECO:0000256" key="10">
    <source>
        <dbReference type="ARBA" id="ARBA00022840"/>
    </source>
</evidence>
<dbReference type="InterPro" id="IPR029151">
    <property type="entry name" value="Sensor-like_sf"/>
</dbReference>
<dbReference type="SMART" id="SM00304">
    <property type="entry name" value="HAMP"/>
    <property type="match status" value="1"/>
</dbReference>
<feature type="transmembrane region" description="Helical" evidence="15">
    <location>
        <begin position="162"/>
        <end position="188"/>
    </location>
</feature>